<feature type="transmembrane region" description="Helical" evidence="12">
    <location>
        <begin position="629"/>
        <end position="649"/>
    </location>
</feature>
<dbReference type="InterPro" id="IPR003352">
    <property type="entry name" value="PTS_EIIC"/>
</dbReference>
<dbReference type="AlphaFoldDB" id="B7AT84"/>
<dbReference type="GO" id="GO:0005737">
    <property type="term" value="C:cytoplasm"/>
    <property type="evidence" value="ECO:0007669"/>
    <property type="project" value="UniProtKB-SubCell"/>
</dbReference>
<evidence type="ECO:0008006" key="18">
    <source>
        <dbReference type="Google" id="ProtNLM"/>
    </source>
</evidence>
<evidence type="ECO:0000256" key="9">
    <source>
        <dbReference type="ARBA" id="ARBA00022692"/>
    </source>
</evidence>
<dbReference type="STRING" id="483218.BACPEC_01354"/>
<dbReference type="InterPro" id="IPR036095">
    <property type="entry name" value="PTS_EIIB-like_sf"/>
</dbReference>
<keyword evidence="11 12" id="KW-0472">Membrane</keyword>
<dbReference type="Pfam" id="PF02302">
    <property type="entry name" value="PTS_IIB"/>
    <property type="match status" value="1"/>
</dbReference>
<dbReference type="PANTHER" id="PTHR30505:SF28">
    <property type="entry name" value="PTS SYSTEM 2-O-ALPHA-MANNOSYL-D-GLYCERATE-SPECIFIC EIIABC COMPONENT"/>
    <property type="match status" value="1"/>
</dbReference>
<evidence type="ECO:0000313" key="17">
    <source>
        <dbReference type="Proteomes" id="UP000003136"/>
    </source>
</evidence>
<dbReference type="HOGENOM" id="CLU_013155_1_0_9"/>
<evidence type="ECO:0000256" key="10">
    <source>
        <dbReference type="ARBA" id="ARBA00022989"/>
    </source>
</evidence>
<dbReference type="SUPFAM" id="SSF55804">
    <property type="entry name" value="Phoshotransferase/anion transport protein"/>
    <property type="match status" value="1"/>
</dbReference>
<dbReference type="Gene3D" id="3.40.930.10">
    <property type="entry name" value="Mannitol-specific EII, Chain A"/>
    <property type="match status" value="1"/>
</dbReference>
<dbReference type="InterPro" id="IPR006327">
    <property type="entry name" value="PTS_IIC_fruc"/>
</dbReference>
<dbReference type="EMBL" id="ABVQ01000036">
    <property type="protein sequence ID" value="EEC56868.1"/>
    <property type="molecule type" value="Genomic_DNA"/>
</dbReference>
<keyword evidence="5" id="KW-0597">Phosphoprotein</keyword>
<protein>
    <recommendedName>
        <fullName evidence="18">PTS EIIA type-2 domain-containing protein</fullName>
    </recommendedName>
</protein>
<dbReference type="eggNOG" id="COG1445">
    <property type="taxonomic scope" value="Bacteria"/>
</dbReference>
<feature type="transmembrane region" description="Helical" evidence="12">
    <location>
        <begin position="493"/>
        <end position="511"/>
    </location>
</feature>
<keyword evidence="17" id="KW-1185">Reference proteome</keyword>
<feature type="transmembrane region" description="Helical" evidence="12">
    <location>
        <begin position="451"/>
        <end position="472"/>
    </location>
</feature>
<organism evidence="16 17">
    <name type="scientific">[Bacteroides] pectinophilus ATCC 43243</name>
    <dbReference type="NCBI Taxonomy" id="483218"/>
    <lineage>
        <taxon>Bacteria</taxon>
        <taxon>Bacillati</taxon>
        <taxon>Bacillota</taxon>
        <taxon>Clostridia</taxon>
        <taxon>Eubacteriales</taxon>
    </lineage>
</organism>
<dbReference type="eggNOG" id="COG1299">
    <property type="taxonomic scope" value="Bacteria"/>
</dbReference>
<dbReference type="PROSITE" id="PS51104">
    <property type="entry name" value="PTS_EIIC_TYPE_2"/>
    <property type="match status" value="1"/>
</dbReference>
<proteinExistence type="predicted"/>
<dbReference type="InterPro" id="IPR016152">
    <property type="entry name" value="PTrfase/Anion_transptr"/>
</dbReference>
<dbReference type="GO" id="GO:0090563">
    <property type="term" value="F:protein-phosphocysteine-sugar phosphotransferase activity"/>
    <property type="evidence" value="ECO:0007669"/>
    <property type="project" value="TreeGrafter"/>
</dbReference>
<evidence type="ECO:0000256" key="4">
    <source>
        <dbReference type="ARBA" id="ARBA00022475"/>
    </source>
</evidence>
<feature type="transmembrane region" description="Helical" evidence="12">
    <location>
        <begin position="590"/>
        <end position="608"/>
    </location>
</feature>
<dbReference type="InterPro" id="IPR003353">
    <property type="entry name" value="PTS_IIB_fruc"/>
</dbReference>
<keyword evidence="3" id="KW-0813">Transport</keyword>
<sequence length="656" mass="68382">MTQDWRVYMKIIDLLDKNSIKLDASPSGKEEALNMAIDLMDRSGKLNDKEAYRRQVFAREKESTTGIGEGIAIPHGKCAAVDRPGLAAMVIPGGVDFESLDDEPVTLMFLIAAPDTKDNVHLDVLSKLSVLLMDEEFTASLRGAESVEEFIKLVDKADEEKNGIDERLTEGNTLNAASDVRIPKILAVTSCPTGIAHTYMAAEGLEKAAKAKGCAIKIETRGSGGAKNVLTEQEINDADCIIVAADADVPMARFDGKKVIICQVSDGISKADELIERACAGDASVYCADTKDTMTAAGKSTKTGEKSGGVAHQIYTQLMNGVSHMLPFVVGGGILIAIAFLIDGMNVNIEALPADQRANFGTITAAAAFFKGIGGTAFGFMLPVLAGYIAMAIGDRPALAVGFVGGMMAANGKSGFLGALAAGFAAGYIILGLKKVCRKLPDAIEKITPVLIYPVAGILAIGILMTFVVEPVMGGINTGLNSALTSMGSSSRIILGFILAGMMAVDMGGPFNKAAYVFGTASIVAGNYDIMAAVMIGGMTPPCAIALATLLFKNKFTKQEREAGPTNFIMGLAFITEGAIPYAASDPLHVIPACVIGSGIAGAMSMAFGCTLMAPHGGIFVAPVMGHPVMYIIAIIVGTAVSTVLLGTLKKNVVND</sequence>
<keyword evidence="9 12" id="KW-0812">Transmembrane</keyword>
<evidence type="ECO:0000256" key="12">
    <source>
        <dbReference type="SAM" id="Phobius"/>
    </source>
</evidence>
<evidence type="ECO:0000256" key="1">
    <source>
        <dbReference type="ARBA" id="ARBA00004429"/>
    </source>
</evidence>
<evidence type="ECO:0000256" key="6">
    <source>
        <dbReference type="ARBA" id="ARBA00022597"/>
    </source>
</evidence>
<evidence type="ECO:0000256" key="5">
    <source>
        <dbReference type="ARBA" id="ARBA00022553"/>
    </source>
</evidence>
<dbReference type="PROSITE" id="PS00372">
    <property type="entry name" value="PTS_EIIA_TYPE_2_HIS"/>
    <property type="match status" value="1"/>
</dbReference>
<dbReference type="GO" id="GO:0005351">
    <property type="term" value="F:carbohydrate:proton symporter activity"/>
    <property type="evidence" value="ECO:0007669"/>
    <property type="project" value="InterPro"/>
</dbReference>
<dbReference type="Pfam" id="PF02378">
    <property type="entry name" value="PTS_EIIC"/>
    <property type="match status" value="1"/>
</dbReference>
<dbReference type="NCBIfam" id="TIGR00848">
    <property type="entry name" value="fruA"/>
    <property type="match status" value="1"/>
</dbReference>
<evidence type="ECO:0000256" key="3">
    <source>
        <dbReference type="ARBA" id="ARBA00022448"/>
    </source>
</evidence>
<dbReference type="Proteomes" id="UP000003136">
    <property type="component" value="Unassembled WGS sequence"/>
</dbReference>
<feature type="transmembrane region" description="Helical" evidence="12">
    <location>
        <begin position="362"/>
        <end position="393"/>
    </location>
</feature>
<feature type="domain" description="PTS EIIC type-2" evidence="15">
    <location>
        <begin position="314"/>
        <end position="656"/>
    </location>
</feature>
<dbReference type="InterPro" id="IPR013011">
    <property type="entry name" value="PTS_EIIB_2"/>
</dbReference>
<evidence type="ECO:0000313" key="16">
    <source>
        <dbReference type="EMBL" id="EEC56868.1"/>
    </source>
</evidence>
<dbReference type="PROSITE" id="PS51099">
    <property type="entry name" value="PTS_EIIB_TYPE_2"/>
    <property type="match status" value="1"/>
</dbReference>
<dbReference type="eggNOG" id="COG1762">
    <property type="taxonomic scope" value="Bacteria"/>
</dbReference>
<dbReference type="GO" id="GO:0009401">
    <property type="term" value="P:phosphoenolpyruvate-dependent sugar phosphotransferase system"/>
    <property type="evidence" value="ECO:0007669"/>
    <property type="project" value="UniProtKB-KW"/>
</dbReference>
<name>B7AT84_9FIRM</name>
<dbReference type="FunFam" id="3.40.50.2300:FF:000014">
    <property type="entry name" value="PTS system fructose-like transporter subunit IIB"/>
    <property type="match status" value="1"/>
</dbReference>
<feature type="transmembrane region" description="Helical" evidence="12">
    <location>
        <begin position="531"/>
        <end position="552"/>
    </location>
</feature>
<feature type="transmembrane region" description="Helical" evidence="12">
    <location>
        <begin position="414"/>
        <end position="431"/>
    </location>
</feature>
<dbReference type="GO" id="GO:0022877">
    <property type="term" value="F:protein-N(PI)-phosphohistidine-fructose phosphotransferase system transporter activity"/>
    <property type="evidence" value="ECO:0007669"/>
    <property type="project" value="InterPro"/>
</dbReference>
<reference evidence="16 17" key="2">
    <citation type="submission" date="2008-11" db="EMBL/GenBank/DDBJ databases">
        <authorList>
            <person name="Fulton L."/>
            <person name="Clifton S."/>
            <person name="Fulton B."/>
            <person name="Xu J."/>
            <person name="Minx P."/>
            <person name="Pepin K.H."/>
            <person name="Johnson M."/>
            <person name="Bhonagiri V."/>
            <person name="Nash W.E."/>
            <person name="Mardis E.R."/>
            <person name="Wilson R.K."/>
        </authorList>
    </citation>
    <scope>NUCLEOTIDE SEQUENCE [LARGE SCALE GENOMIC DNA]</scope>
    <source>
        <strain evidence="16 17">ATCC 43243</strain>
    </source>
</reference>
<feature type="transmembrane region" description="Helical" evidence="12">
    <location>
        <begin position="325"/>
        <end position="342"/>
    </location>
</feature>
<dbReference type="InterPro" id="IPR004715">
    <property type="entry name" value="PTS_IIA_fruc"/>
</dbReference>
<dbReference type="NCBIfam" id="TIGR00829">
    <property type="entry name" value="FRU"/>
    <property type="match status" value="1"/>
</dbReference>
<evidence type="ECO:0000259" key="15">
    <source>
        <dbReference type="PROSITE" id="PS51104"/>
    </source>
</evidence>
<dbReference type="SUPFAM" id="SSF52794">
    <property type="entry name" value="PTS system IIB component-like"/>
    <property type="match status" value="1"/>
</dbReference>
<dbReference type="InterPro" id="IPR002178">
    <property type="entry name" value="PTS_EIIA_type-2_dom"/>
</dbReference>
<reference evidence="16 17" key="1">
    <citation type="submission" date="2008-11" db="EMBL/GenBank/DDBJ databases">
        <title>Draft genome sequence of Bacteroides pectinophilus (ATCC 43243).</title>
        <authorList>
            <person name="Sudarsanam P."/>
            <person name="Ley R."/>
            <person name="Guruge J."/>
            <person name="Turnbaugh P.J."/>
            <person name="Mahowald M."/>
            <person name="Liep D."/>
            <person name="Gordon J."/>
        </authorList>
    </citation>
    <scope>NUCLEOTIDE SEQUENCE [LARGE SCALE GENOMIC DNA]</scope>
    <source>
        <strain evidence="16 17">ATCC 43243</strain>
    </source>
</reference>
<feature type="domain" description="PTS EIIB type-2" evidence="14">
    <location>
        <begin position="183"/>
        <end position="280"/>
    </location>
</feature>
<dbReference type="GO" id="GO:0005886">
    <property type="term" value="C:plasma membrane"/>
    <property type="evidence" value="ECO:0007669"/>
    <property type="project" value="UniProtKB-SubCell"/>
</dbReference>
<keyword evidence="8" id="KW-0598">Phosphotransferase system</keyword>
<dbReference type="NCBIfam" id="TIGR01427">
    <property type="entry name" value="PTS_IIC_fructo"/>
    <property type="match status" value="1"/>
</dbReference>
<dbReference type="CDD" id="cd05569">
    <property type="entry name" value="PTS_IIB_fructose"/>
    <property type="match status" value="1"/>
</dbReference>
<keyword evidence="7" id="KW-0808">Transferase</keyword>
<accession>B7AT84</accession>
<evidence type="ECO:0000256" key="2">
    <source>
        <dbReference type="ARBA" id="ARBA00004496"/>
    </source>
</evidence>
<evidence type="ECO:0000256" key="7">
    <source>
        <dbReference type="ARBA" id="ARBA00022679"/>
    </source>
</evidence>
<dbReference type="InterPro" id="IPR013014">
    <property type="entry name" value="PTS_EIIC_2"/>
</dbReference>
<gene>
    <name evidence="16" type="ORF">BACPEC_01354</name>
</gene>
<comment type="subcellular location">
    <subcellularLocation>
        <location evidence="1">Cell inner membrane</location>
        <topology evidence="1">Multi-pass membrane protein</topology>
    </subcellularLocation>
    <subcellularLocation>
        <location evidence="2">Cytoplasm</location>
    </subcellularLocation>
</comment>
<keyword evidence="6" id="KW-0762">Sugar transport</keyword>
<dbReference type="CDD" id="cd00211">
    <property type="entry name" value="PTS_IIA_fru"/>
    <property type="match status" value="1"/>
</dbReference>
<dbReference type="FunFam" id="3.40.930.10:FF:000009">
    <property type="entry name" value="PTS system, fructose specific IIABC component"/>
    <property type="match status" value="1"/>
</dbReference>
<dbReference type="PANTHER" id="PTHR30505">
    <property type="entry name" value="FRUCTOSE-LIKE PERMEASE"/>
    <property type="match status" value="1"/>
</dbReference>
<evidence type="ECO:0000259" key="13">
    <source>
        <dbReference type="PROSITE" id="PS51094"/>
    </source>
</evidence>
<evidence type="ECO:0000256" key="8">
    <source>
        <dbReference type="ARBA" id="ARBA00022683"/>
    </source>
</evidence>
<evidence type="ECO:0000256" key="11">
    <source>
        <dbReference type="ARBA" id="ARBA00023136"/>
    </source>
</evidence>
<feature type="domain" description="PTS EIIA type-2" evidence="13">
    <location>
        <begin position="13"/>
        <end position="157"/>
    </location>
</feature>
<dbReference type="InterPro" id="IPR050864">
    <property type="entry name" value="Bacterial_PTS_Sugar_Transport"/>
</dbReference>
<keyword evidence="10 12" id="KW-1133">Transmembrane helix</keyword>
<dbReference type="Pfam" id="PF00359">
    <property type="entry name" value="PTS_EIIA_2"/>
    <property type="match status" value="1"/>
</dbReference>
<keyword evidence="4" id="KW-1003">Cell membrane</keyword>
<dbReference type="PROSITE" id="PS51094">
    <property type="entry name" value="PTS_EIIA_TYPE_2"/>
    <property type="match status" value="1"/>
</dbReference>
<dbReference type="InterPro" id="IPR003501">
    <property type="entry name" value="PTS_EIIB_2/3"/>
</dbReference>
<dbReference type="Gene3D" id="3.40.50.2300">
    <property type="match status" value="1"/>
</dbReference>
<evidence type="ECO:0000259" key="14">
    <source>
        <dbReference type="PROSITE" id="PS51099"/>
    </source>
</evidence>